<evidence type="ECO:0000313" key="2">
    <source>
        <dbReference type="EMBL" id="MFD2637792.1"/>
    </source>
</evidence>
<organism evidence="2 3">
    <name type="scientific">Piscibacillus salipiscarius</name>
    <dbReference type="NCBI Taxonomy" id="299480"/>
    <lineage>
        <taxon>Bacteria</taxon>
        <taxon>Bacillati</taxon>
        <taxon>Bacillota</taxon>
        <taxon>Bacilli</taxon>
        <taxon>Bacillales</taxon>
        <taxon>Bacillaceae</taxon>
        <taxon>Piscibacillus</taxon>
    </lineage>
</organism>
<proteinExistence type="predicted"/>
<dbReference type="InterPro" id="IPR017145">
    <property type="entry name" value="Aminobenzoyl-glu_utiliz_pB"/>
</dbReference>
<dbReference type="EMBL" id="JBHUMZ010000011">
    <property type="protein sequence ID" value="MFD2637792.1"/>
    <property type="molecule type" value="Genomic_DNA"/>
</dbReference>
<protein>
    <submittedName>
        <fullName evidence="2">M20 family metallopeptidase</fullName>
    </submittedName>
</protein>
<name>A0ABW5Q7H4_9BACI</name>
<dbReference type="RefSeq" id="WP_377327309.1">
    <property type="nucleotide sequence ID" value="NZ_JBHUMZ010000011.1"/>
</dbReference>
<sequence>MSHIQAVHRLIEEKSDLFTDMSDRIWEFAETAFLEKHSSEYIISKLEEQGFEVERGVCGIETAFVATFGSAKPIVGFLGEYDALPSLSQEKGIAEYKPIASGGNGHGCGHNLLGTGSFAAAVAVKDYMEENNVIGTVKYFGCPAEEFGDGKAFMAKAGIFDDLDFALCWHPAPINSVFKMDVLAINQVYFRFKGRSAHAAASPHLGRSALDAVELMNIGVNYLREHIIPEARVHYAVTNTGGDAPNVVQSNAEVLYLIRAPRVSQVQSIYERVCKIAEGAALMTETELEIVFDSGSSDMIENHTLDAVLDENLRKLDPPKFSKDETAFAVAIRQTLSEEEKNTLWAKGIEGLALTDEVIGLEDQDSSTGSTDVSDVSWIAPTTQVLTTCFANGTALHSWQAVSQVGTSIGHKGMLYAGKIMAATALDVMKDPELLKKAKEEHGKIAGKEKYVSPIPDGVQPGLTE</sequence>
<dbReference type="PANTHER" id="PTHR30575">
    <property type="entry name" value="PEPTIDASE M20"/>
    <property type="match status" value="1"/>
</dbReference>
<dbReference type="CDD" id="cd05673">
    <property type="entry name" value="M20_Acy1L2_AbgB"/>
    <property type="match status" value="1"/>
</dbReference>
<accession>A0ABW5Q7H4</accession>
<keyword evidence="3" id="KW-1185">Reference proteome</keyword>
<dbReference type="InterPro" id="IPR017439">
    <property type="entry name" value="Amidohydrolase"/>
</dbReference>
<gene>
    <name evidence="2" type="ORF">ACFSW4_02745</name>
</gene>
<reference evidence="3" key="1">
    <citation type="journal article" date="2019" name="Int. J. Syst. Evol. Microbiol.">
        <title>The Global Catalogue of Microorganisms (GCM) 10K type strain sequencing project: providing services to taxonomists for standard genome sequencing and annotation.</title>
        <authorList>
            <consortium name="The Broad Institute Genomics Platform"/>
            <consortium name="The Broad Institute Genome Sequencing Center for Infectious Disease"/>
            <person name="Wu L."/>
            <person name="Ma J."/>
        </authorList>
    </citation>
    <scope>NUCLEOTIDE SEQUENCE [LARGE SCALE GENOMIC DNA]</scope>
    <source>
        <strain evidence="3">TISTR 1571</strain>
    </source>
</reference>
<feature type="region of interest" description="Disordered" evidence="1">
    <location>
        <begin position="446"/>
        <end position="465"/>
    </location>
</feature>
<dbReference type="InterPro" id="IPR052030">
    <property type="entry name" value="Peptidase_M20/M20A_hydrolases"/>
</dbReference>
<dbReference type="PANTHER" id="PTHR30575:SF0">
    <property type="entry name" value="XAA-ARG DIPEPTIDASE"/>
    <property type="match status" value="1"/>
</dbReference>
<dbReference type="SUPFAM" id="SSF55031">
    <property type="entry name" value="Bacterial exopeptidase dimerisation domain"/>
    <property type="match status" value="1"/>
</dbReference>
<dbReference type="SUPFAM" id="SSF53187">
    <property type="entry name" value="Zn-dependent exopeptidases"/>
    <property type="match status" value="1"/>
</dbReference>
<dbReference type="Gene3D" id="3.30.70.360">
    <property type="match status" value="1"/>
</dbReference>
<dbReference type="InterPro" id="IPR036264">
    <property type="entry name" value="Bact_exopeptidase_dim_dom"/>
</dbReference>
<evidence type="ECO:0000256" key="1">
    <source>
        <dbReference type="SAM" id="MobiDB-lite"/>
    </source>
</evidence>
<dbReference type="Proteomes" id="UP001597452">
    <property type="component" value="Unassembled WGS sequence"/>
</dbReference>
<dbReference type="NCBIfam" id="TIGR01891">
    <property type="entry name" value="amidohydrolases"/>
    <property type="match status" value="1"/>
</dbReference>
<dbReference type="Pfam" id="PF01546">
    <property type="entry name" value="Peptidase_M20"/>
    <property type="match status" value="1"/>
</dbReference>
<comment type="caution">
    <text evidence="2">The sequence shown here is derived from an EMBL/GenBank/DDBJ whole genome shotgun (WGS) entry which is preliminary data.</text>
</comment>
<dbReference type="PIRSF" id="PIRSF037227">
    <property type="entry name" value="Aminobenzoyl-glu_utiliz_pB"/>
    <property type="match status" value="1"/>
</dbReference>
<evidence type="ECO:0000313" key="3">
    <source>
        <dbReference type="Proteomes" id="UP001597452"/>
    </source>
</evidence>
<dbReference type="InterPro" id="IPR002933">
    <property type="entry name" value="Peptidase_M20"/>
</dbReference>
<dbReference type="Gene3D" id="3.40.630.10">
    <property type="entry name" value="Zn peptidases"/>
    <property type="match status" value="1"/>
</dbReference>